<keyword evidence="1" id="KW-0175">Coiled coil</keyword>
<accession>A0A449AI30</accession>
<dbReference type="EC" id="6.3.5.-" evidence="3"/>
<geneLocation type="plasmid" evidence="3 4">
    <name>13</name>
</geneLocation>
<dbReference type="GO" id="GO:0016740">
    <property type="term" value="F:transferase activity"/>
    <property type="evidence" value="ECO:0007669"/>
    <property type="project" value="UniProtKB-KW"/>
</dbReference>
<gene>
    <name evidence="3" type="primary">gatA</name>
    <name evidence="3" type="ORF">NCTC10142_00420</name>
</gene>
<organism evidence="3 4">
    <name type="scientific">Mycoplasmopsis cynos</name>
    <dbReference type="NCBI Taxonomy" id="171284"/>
    <lineage>
        <taxon>Bacteria</taxon>
        <taxon>Bacillati</taxon>
        <taxon>Mycoplasmatota</taxon>
        <taxon>Mycoplasmoidales</taxon>
        <taxon>Metamycoplasmataceae</taxon>
        <taxon>Mycoplasmopsis</taxon>
    </lineage>
</organism>
<dbReference type="NCBIfam" id="NF005517">
    <property type="entry name" value="PRK07139.1"/>
    <property type="match status" value="1"/>
</dbReference>
<keyword evidence="3" id="KW-0614">Plasmid</keyword>
<sequence length="440" mass="48640">MRKLKVLGNYANAYNELKKDNNNAVAELFQLNDLNKNDGVLSNSIITIKDNYAMFESKTKASSRILEGFIPGYDATIISKLKNSGANIIAKMHLDELALGGTGTYSAYGLITNPNDPKRYVGGSSSGSAATFSENISFAIGSDTGDSVRLPASFIGKVGFKPSYGAISRYGLYAYASSLDTVAYFTHNVNDAIVVSEVLFGKDHNDMTSKDIEIKNVVKTKPNNIVALDFSDQIDPSVNKQFHNVIEHLRSNGVNVSIIKPNLKILRLIKPVYQIISFSEASSNLSNLNGIAFGDRIEADSWEDIIKKTRSKKFGQMVQERLSLGSYFLYEENQKDIFIKAQKARRLIKNYYNEIMDGFDIMIYPASYGIAPLFEESINNGVIDFILTGSNLVGNPSITIPMGKKDNLSFSIAIDAKLYQDQKLLGFSEYVECLIGEINE</sequence>
<feature type="domain" description="Amidase" evidence="2">
    <location>
        <begin position="10"/>
        <end position="425"/>
    </location>
</feature>
<dbReference type="InterPro" id="IPR000120">
    <property type="entry name" value="Amidase"/>
</dbReference>
<dbReference type="PANTHER" id="PTHR11895:SF151">
    <property type="entry name" value="GLUTAMYL-TRNA(GLN) AMIDOTRANSFERASE SUBUNIT A"/>
    <property type="match status" value="1"/>
</dbReference>
<dbReference type="AlphaFoldDB" id="A0A449AI30"/>
<feature type="coiled-coil region" evidence="1">
    <location>
        <begin position="7"/>
        <end position="34"/>
    </location>
</feature>
<evidence type="ECO:0000313" key="3">
    <source>
        <dbReference type="EMBL" id="VEU64664.1"/>
    </source>
</evidence>
<keyword evidence="3" id="KW-0436">Ligase</keyword>
<keyword evidence="3" id="KW-0808">Transferase</keyword>
<dbReference type="Pfam" id="PF01425">
    <property type="entry name" value="Amidase"/>
    <property type="match status" value="1"/>
</dbReference>
<dbReference type="GO" id="GO:0016874">
    <property type="term" value="F:ligase activity"/>
    <property type="evidence" value="ECO:0007669"/>
    <property type="project" value="UniProtKB-KW"/>
</dbReference>
<dbReference type="InterPro" id="IPR036928">
    <property type="entry name" value="AS_sf"/>
</dbReference>
<dbReference type="RefSeq" id="WP_129720564.1">
    <property type="nucleotide sequence ID" value="NZ_LR214986.1"/>
</dbReference>
<evidence type="ECO:0000256" key="1">
    <source>
        <dbReference type="SAM" id="Coils"/>
    </source>
</evidence>
<dbReference type="Gene3D" id="3.90.1300.10">
    <property type="entry name" value="Amidase signature (AS) domain"/>
    <property type="match status" value="1"/>
</dbReference>
<evidence type="ECO:0000313" key="4">
    <source>
        <dbReference type="Proteomes" id="UP000289506"/>
    </source>
</evidence>
<dbReference type="PANTHER" id="PTHR11895">
    <property type="entry name" value="TRANSAMIDASE"/>
    <property type="match status" value="1"/>
</dbReference>
<reference evidence="3 4" key="1">
    <citation type="submission" date="2019-01" db="EMBL/GenBank/DDBJ databases">
        <authorList>
            <consortium name="Pathogen Informatics"/>
        </authorList>
    </citation>
    <scope>NUCLEOTIDE SEQUENCE [LARGE SCALE GENOMIC DNA]</scope>
    <source>
        <strain evidence="3 4">NCTC10142</strain>
        <plasmid evidence="4">13</plasmid>
    </source>
</reference>
<dbReference type="SUPFAM" id="SSF75304">
    <property type="entry name" value="Amidase signature (AS) enzymes"/>
    <property type="match status" value="1"/>
</dbReference>
<dbReference type="Proteomes" id="UP000289506">
    <property type="component" value="Plasmid 13"/>
</dbReference>
<dbReference type="EMBL" id="LR214986">
    <property type="protein sequence ID" value="VEU64664.1"/>
    <property type="molecule type" value="Genomic_DNA"/>
</dbReference>
<dbReference type="InterPro" id="IPR023631">
    <property type="entry name" value="Amidase_dom"/>
</dbReference>
<evidence type="ECO:0000259" key="2">
    <source>
        <dbReference type="Pfam" id="PF01425"/>
    </source>
</evidence>
<proteinExistence type="predicted"/>
<protein>
    <submittedName>
        <fullName evidence="3">Aspartyl/glutamyl-tRNA(Asn/Gln) amidotransferase subunit A</fullName>
        <ecNumber evidence="3">6.3.5.-</ecNumber>
    </submittedName>
</protein>
<name>A0A449AI30_9BACT</name>